<comment type="caution">
    <text evidence="1">The sequence shown here is derived from an EMBL/GenBank/DDBJ whole genome shotgun (WGS) entry which is preliminary data.</text>
</comment>
<gene>
    <name evidence="1" type="ORF">Vadar_031353</name>
</gene>
<dbReference type="Proteomes" id="UP000828048">
    <property type="component" value="Chromosome 8"/>
</dbReference>
<dbReference type="EMBL" id="CM037158">
    <property type="protein sequence ID" value="KAH7852948.1"/>
    <property type="molecule type" value="Genomic_DNA"/>
</dbReference>
<keyword evidence="2" id="KW-1185">Reference proteome</keyword>
<organism evidence="1 2">
    <name type="scientific">Vaccinium darrowii</name>
    <dbReference type="NCBI Taxonomy" id="229202"/>
    <lineage>
        <taxon>Eukaryota</taxon>
        <taxon>Viridiplantae</taxon>
        <taxon>Streptophyta</taxon>
        <taxon>Embryophyta</taxon>
        <taxon>Tracheophyta</taxon>
        <taxon>Spermatophyta</taxon>
        <taxon>Magnoliopsida</taxon>
        <taxon>eudicotyledons</taxon>
        <taxon>Gunneridae</taxon>
        <taxon>Pentapetalae</taxon>
        <taxon>asterids</taxon>
        <taxon>Ericales</taxon>
        <taxon>Ericaceae</taxon>
        <taxon>Vaccinioideae</taxon>
        <taxon>Vaccinieae</taxon>
        <taxon>Vaccinium</taxon>
    </lineage>
</organism>
<accession>A0ACB7YHF2</accession>
<name>A0ACB7YHF2_9ERIC</name>
<protein>
    <submittedName>
        <fullName evidence="1">Uncharacterized protein</fullName>
    </submittedName>
</protein>
<evidence type="ECO:0000313" key="2">
    <source>
        <dbReference type="Proteomes" id="UP000828048"/>
    </source>
</evidence>
<sequence>MPVAVVVPDTSTIEEHNGCSKPRNQQPISETDPNNSQQIPCVIQSTRCCKSSISSLLLSTTKAAISTPKKKMNYFTPPGPFRRLGCVAVSSHVTEPETTTNNKKKKKHNKKNKVTNQVGDRENNINASSASVVVVPDVFCGPGIGLNTDAAAAAVDRAVLSTRPVSPNKMNQRERPSFSTRRTVNPEPMSFMDSNRYFEMRRSELDVFGSRYRRCIRHPSPEGFAEMMMLRSSLMMGERSDGFDRYRDWRLNVDNMSYEELLELGDSIGYVNTGLKEDEIVHCLRKTKVINNLFSLLPTEMERKCSICQEDYEDDDEVGKLECGHFYHIHCVKQWLMQKNTCPICKTTASTQE</sequence>
<reference evidence="1 2" key="1">
    <citation type="journal article" date="2021" name="Hortic Res">
        <title>High-quality reference genome and annotation aids understanding of berry development for evergreen blueberry (Vaccinium darrowii).</title>
        <authorList>
            <person name="Yu J."/>
            <person name="Hulse-Kemp A.M."/>
            <person name="Babiker E."/>
            <person name="Staton M."/>
        </authorList>
    </citation>
    <scope>NUCLEOTIDE SEQUENCE [LARGE SCALE GENOMIC DNA]</scope>
    <source>
        <strain evidence="2">cv. NJ 8807/NJ 8810</strain>
        <tissue evidence="1">Young leaf</tissue>
    </source>
</reference>
<evidence type="ECO:0000313" key="1">
    <source>
        <dbReference type="EMBL" id="KAH7852948.1"/>
    </source>
</evidence>
<proteinExistence type="predicted"/>